<keyword evidence="2" id="KW-1185">Reference proteome</keyword>
<name>A0A5B7DP58_PORTR</name>
<gene>
    <name evidence="1" type="ORF">E2C01_015727</name>
</gene>
<dbReference type="AlphaFoldDB" id="A0A5B7DP58"/>
<evidence type="ECO:0000313" key="2">
    <source>
        <dbReference type="Proteomes" id="UP000324222"/>
    </source>
</evidence>
<reference evidence="1 2" key="1">
    <citation type="submission" date="2019-05" db="EMBL/GenBank/DDBJ databases">
        <title>Another draft genome of Portunus trituberculatus and its Hox gene families provides insights of decapod evolution.</title>
        <authorList>
            <person name="Jeong J.-H."/>
            <person name="Song I."/>
            <person name="Kim S."/>
            <person name="Choi T."/>
            <person name="Kim D."/>
            <person name="Ryu S."/>
            <person name="Kim W."/>
        </authorList>
    </citation>
    <scope>NUCLEOTIDE SEQUENCE [LARGE SCALE GENOMIC DNA]</scope>
    <source>
        <tissue evidence="1">Muscle</tissue>
    </source>
</reference>
<evidence type="ECO:0000313" key="1">
    <source>
        <dbReference type="EMBL" id="MPC22706.1"/>
    </source>
</evidence>
<accession>A0A5B7DP58</accession>
<organism evidence="1 2">
    <name type="scientific">Portunus trituberculatus</name>
    <name type="common">Swimming crab</name>
    <name type="synonym">Neptunus trituberculatus</name>
    <dbReference type="NCBI Taxonomy" id="210409"/>
    <lineage>
        <taxon>Eukaryota</taxon>
        <taxon>Metazoa</taxon>
        <taxon>Ecdysozoa</taxon>
        <taxon>Arthropoda</taxon>
        <taxon>Crustacea</taxon>
        <taxon>Multicrustacea</taxon>
        <taxon>Malacostraca</taxon>
        <taxon>Eumalacostraca</taxon>
        <taxon>Eucarida</taxon>
        <taxon>Decapoda</taxon>
        <taxon>Pleocyemata</taxon>
        <taxon>Brachyura</taxon>
        <taxon>Eubrachyura</taxon>
        <taxon>Portunoidea</taxon>
        <taxon>Portunidae</taxon>
        <taxon>Portuninae</taxon>
        <taxon>Portunus</taxon>
    </lineage>
</organism>
<dbReference type="EMBL" id="VSRR010001116">
    <property type="protein sequence ID" value="MPC22706.1"/>
    <property type="molecule type" value="Genomic_DNA"/>
</dbReference>
<dbReference type="Proteomes" id="UP000324222">
    <property type="component" value="Unassembled WGS sequence"/>
</dbReference>
<sequence length="134" mass="14969">MSLPPLPSARYYHHHHHHHHYHHLHSCLSTHTFTTATPLRPSISVPVRCLSPYIVVIGHRSRFLSLSYGAACSSRLTVAATASHPDTRYGEQSSPSIKLSHTHLTAPGVRGDLQVFRVTTWGGCGKREESLYKE</sequence>
<protein>
    <submittedName>
        <fullName evidence="1">Uncharacterized protein</fullName>
    </submittedName>
</protein>
<proteinExistence type="predicted"/>
<comment type="caution">
    <text evidence="1">The sequence shown here is derived from an EMBL/GenBank/DDBJ whole genome shotgun (WGS) entry which is preliminary data.</text>
</comment>